<dbReference type="InterPro" id="IPR012796">
    <property type="entry name" value="Lysidine-tRNA-synth_C"/>
</dbReference>
<accession>D3R209</accession>
<evidence type="ECO:0000259" key="9">
    <source>
        <dbReference type="SMART" id="SM00977"/>
    </source>
</evidence>
<reference evidence="11" key="1">
    <citation type="submission" date="2009-12" db="EMBL/GenBank/DDBJ databases">
        <title>Sequence of Clostridiales genomosp. BVAB3 str. UPII9-5.</title>
        <authorList>
            <person name="Madupu R."/>
            <person name="Durkin A.S."/>
            <person name="Torralba M."/>
            <person name="Methe B."/>
            <person name="Sutton G.G."/>
            <person name="Strausberg R.L."/>
            <person name="Nelson K.E."/>
        </authorList>
    </citation>
    <scope>NUCLEOTIDE SEQUENCE [LARGE SCALE GENOMIC DNA]</scope>
    <source>
        <strain evidence="11">UPII9-5</strain>
    </source>
</reference>
<evidence type="ECO:0000256" key="3">
    <source>
        <dbReference type="ARBA" id="ARBA00022598"/>
    </source>
</evidence>
<comment type="similarity">
    <text evidence="8">Belongs to the tRNA(Ile)-lysidine synthase family.</text>
</comment>
<evidence type="ECO:0000256" key="8">
    <source>
        <dbReference type="HAMAP-Rule" id="MF_01161"/>
    </source>
</evidence>
<dbReference type="Proteomes" id="UP000008234">
    <property type="component" value="Chromosome"/>
</dbReference>
<keyword evidence="4 8" id="KW-0819">tRNA processing</keyword>
<keyword evidence="11" id="KW-1185">Reference proteome</keyword>
<dbReference type="NCBIfam" id="TIGR02433">
    <property type="entry name" value="lysidine_TilS_C"/>
    <property type="match status" value="1"/>
</dbReference>
<dbReference type="NCBIfam" id="TIGR02432">
    <property type="entry name" value="lysidine_TilS_N"/>
    <property type="match status" value="1"/>
</dbReference>
<dbReference type="SMART" id="SM00977">
    <property type="entry name" value="TilS_C"/>
    <property type="match status" value="1"/>
</dbReference>
<dbReference type="EC" id="6.3.4.19" evidence="8"/>
<evidence type="ECO:0000256" key="6">
    <source>
        <dbReference type="ARBA" id="ARBA00022840"/>
    </source>
</evidence>
<dbReference type="PANTHER" id="PTHR43033">
    <property type="entry name" value="TRNA(ILE)-LYSIDINE SYNTHASE-RELATED"/>
    <property type="match status" value="1"/>
</dbReference>
<dbReference type="InterPro" id="IPR012094">
    <property type="entry name" value="tRNA_Ile_lys_synt"/>
</dbReference>
<dbReference type="PANTHER" id="PTHR43033:SF1">
    <property type="entry name" value="TRNA(ILE)-LYSIDINE SYNTHASE-RELATED"/>
    <property type="match status" value="1"/>
</dbReference>
<keyword evidence="5 8" id="KW-0547">Nucleotide-binding</keyword>
<dbReference type="GO" id="GO:0005737">
    <property type="term" value="C:cytoplasm"/>
    <property type="evidence" value="ECO:0007669"/>
    <property type="project" value="UniProtKB-SubCell"/>
</dbReference>
<protein>
    <recommendedName>
        <fullName evidence="8">tRNA(Ile)-lysidine synthase</fullName>
        <ecNumber evidence="8">6.3.4.19</ecNumber>
    </recommendedName>
    <alternativeName>
        <fullName evidence="8">tRNA(Ile)-2-lysyl-cytidine synthase</fullName>
    </alternativeName>
    <alternativeName>
        <fullName evidence="8">tRNA(Ile)-lysidine synthetase</fullName>
    </alternativeName>
</protein>
<dbReference type="GO" id="GO:0006400">
    <property type="term" value="P:tRNA modification"/>
    <property type="evidence" value="ECO:0007669"/>
    <property type="project" value="UniProtKB-UniRule"/>
</dbReference>
<comment type="catalytic activity">
    <reaction evidence="7 8">
        <text>cytidine(34) in tRNA(Ile2) + L-lysine + ATP = lysidine(34) in tRNA(Ile2) + AMP + diphosphate + H(+)</text>
        <dbReference type="Rhea" id="RHEA:43744"/>
        <dbReference type="Rhea" id="RHEA-COMP:10625"/>
        <dbReference type="Rhea" id="RHEA-COMP:10670"/>
        <dbReference type="ChEBI" id="CHEBI:15378"/>
        <dbReference type="ChEBI" id="CHEBI:30616"/>
        <dbReference type="ChEBI" id="CHEBI:32551"/>
        <dbReference type="ChEBI" id="CHEBI:33019"/>
        <dbReference type="ChEBI" id="CHEBI:82748"/>
        <dbReference type="ChEBI" id="CHEBI:83665"/>
        <dbReference type="ChEBI" id="CHEBI:456215"/>
        <dbReference type="EC" id="6.3.4.19"/>
    </reaction>
</comment>
<sequence>MNSMNKNLVLSPLAYSLYKRGLAENWWALMDNLVVACSGGADSLALLYVLHEISTVVKFKLEVIHFNHGLRLEAAEEAAAVETIARSLQLPFTLGVWDRGNCATPSNSVGSNDFFDGISENASRQARYAFFKHYLAENCASERSYIALAHHLDDQAETVFFRLMRGCGINGLQGMRNFSGRYFRPFLQTPQAKLKSYLISHNIAWSEDASNSDEKFTRNYLRHSLLPLLSDKFGKNTKVHLANIAAAAAEAEDFLEDSAQSYLPNYGEPLDCHLLKDKAPALIKTVIRLFYVKNHPTGLDINYAQLTKLADFILQGENNRRIDLAGSCYMVIHNGMAYLKKSMTELADPHIINAPATVNEAASAENLFWPTDKIANNSNSIHNLMIKSVEKNCHIIYNDRIWIIHDCSPQELELRNRRPGDWQRCGNGHKRSLKKIFNECKIPPDKRSVLCLLARGNEIVWPNFTKECKNGKSCYGKNFHHKS</sequence>
<evidence type="ECO:0000256" key="4">
    <source>
        <dbReference type="ARBA" id="ARBA00022694"/>
    </source>
</evidence>
<feature type="binding site" evidence="8">
    <location>
        <begin position="38"/>
        <end position="43"/>
    </location>
    <ligand>
        <name>ATP</name>
        <dbReference type="ChEBI" id="CHEBI:30616"/>
    </ligand>
</feature>
<dbReference type="STRING" id="699246.HMPREF0868_0903"/>
<dbReference type="InterPro" id="IPR014729">
    <property type="entry name" value="Rossmann-like_a/b/a_fold"/>
</dbReference>
<evidence type="ECO:0000313" key="10">
    <source>
        <dbReference type="EMBL" id="ADC91006.1"/>
    </source>
</evidence>
<evidence type="ECO:0000256" key="7">
    <source>
        <dbReference type="ARBA" id="ARBA00048539"/>
    </source>
</evidence>
<keyword evidence="2 8" id="KW-0963">Cytoplasm</keyword>
<evidence type="ECO:0000256" key="2">
    <source>
        <dbReference type="ARBA" id="ARBA00022490"/>
    </source>
</evidence>
<dbReference type="GO" id="GO:0032267">
    <property type="term" value="F:tRNA(Ile)-lysidine synthase activity"/>
    <property type="evidence" value="ECO:0007669"/>
    <property type="project" value="UniProtKB-EC"/>
</dbReference>
<feature type="domain" description="Lysidine-tRNA(Ile) synthetase C-terminal" evidence="9">
    <location>
        <begin position="412"/>
        <end position="481"/>
    </location>
</feature>
<dbReference type="InterPro" id="IPR012795">
    <property type="entry name" value="tRNA_Ile_lys_synt_N"/>
</dbReference>
<proteinExistence type="inferred from homology"/>
<dbReference type="Gene3D" id="3.40.50.620">
    <property type="entry name" value="HUPs"/>
    <property type="match status" value="1"/>
</dbReference>
<dbReference type="GO" id="GO:0005524">
    <property type="term" value="F:ATP binding"/>
    <property type="evidence" value="ECO:0007669"/>
    <property type="project" value="UniProtKB-UniRule"/>
</dbReference>
<gene>
    <name evidence="8 10" type="primary">tilS</name>
    <name evidence="10" type="ordered locus">HMPREF0868_0903</name>
</gene>
<organism evidence="10 11">
    <name type="scientific">Mageeibacillus indolicus (strain UPII9-5)</name>
    <name type="common">Clostridiales genomosp. BVAB3 (strain UPII9-5)</name>
    <dbReference type="NCBI Taxonomy" id="699246"/>
    <lineage>
        <taxon>Bacteria</taxon>
        <taxon>Bacillati</taxon>
        <taxon>Bacillota</taxon>
        <taxon>Clostridia</taxon>
        <taxon>Eubacteriales</taxon>
        <taxon>Oscillospiraceae</taxon>
        <taxon>Mageeibacillus</taxon>
    </lineage>
</organism>
<comment type="domain">
    <text evidence="8">The N-terminal region contains the highly conserved SGGXDS motif, predicted to be a P-loop motif involved in ATP binding.</text>
</comment>
<dbReference type="EMBL" id="CP001850">
    <property type="protein sequence ID" value="ADC91006.1"/>
    <property type="molecule type" value="Genomic_DNA"/>
</dbReference>
<evidence type="ECO:0000256" key="5">
    <source>
        <dbReference type="ARBA" id="ARBA00022741"/>
    </source>
</evidence>
<dbReference type="OrthoDB" id="9807403at2"/>
<dbReference type="HOGENOM" id="CLU_018869_0_1_9"/>
<comment type="subcellular location">
    <subcellularLocation>
        <location evidence="1 8">Cytoplasm</location>
    </subcellularLocation>
</comment>
<dbReference type="eggNOG" id="COG0037">
    <property type="taxonomic scope" value="Bacteria"/>
</dbReference>
<dbReference type="AlphaFoldDB" id="D3R209"/>
<evidence type="ECO:0000313" key="11">
    <source>
        <dbReference type="Proteomes" id="UP000008234"/>
    </source>
</evidence>
<dbReference type="HAMAP" id="MF_01161">
    <property type="entry name" value="tRNA_Ile_lys_synt"/>
    <property type="match status" value="1"/>
</dbReference>
<name>D3R209_MAGIU</name>
<evidence type="ECO:0000256" key="1">
    <source>
        <dbReference type="ARBA" id="ARBA00004496"/>
    </source>
</evidence>
<dbReference type="Pfam" id="PF01171">
    <property type="entry name" value="ATP_bind_3"/>
    <property type="match status" value="1"/>
</dbReference>
<dbReference type="Pfam" id="PF11734">
    <property type="entry name" value="TilS_C"/>
    <property type="match status" value="1"/>
</dbReference>
<dbReference type="InterPro" id="IPR011063">
    <property type="entry name" value="TilS/TtcA_N"/>
</dbReference>
<dbReference type="SUPFAM" id="SSF56037">
    <property type="entry name" value="PheT/TilS domain"/>
    <property type="match status" value="1"/>
</dbReference>
<dbReference type="CDD" id="cd01992">
    <property type="entry name" value="TilS_N"/>
    <property type="match status" value="1"/>
</dbReference>
<keyword evidence="3 8" id="KW-0436">Ligase</keyword>
<dbReference type="SUPFAM" id="SSF82829">
    <property type="entry name" value="MesJ substrate recognition domain-like"/>
    <property type="match status" value="1"/>
</dbReference>
<comment type="function">
    <text evidence="8">Ligates lysine onto the cytidine present at position 34 of the AUA codon-specific tRNA(Ile) that contains the anticodon CAU, in an ATP-dependent manner. Cytidine is converted to lysidine, thus changing the amino acid specificity of the tRNA from methionine to isoleucine.</text>
</comment>
<keyword evidence="6 8" id="KW-0067">ATP-binding</keyword>
<dbReference type="SUPFAM" id="SSF52402">
    <property type="entry name" value="Adenine nucleotide alpha hydrolases-like"/>
    <property type="match status" value="1"/>
</dbReference>
<dbReference type="KEGG" id="clo:HMPREF0868_0903"/>